<accession>A0A5N5HED0</accession>
<reference evidence="1 2" key="1">
    <citation type="submission" date="2019-09" db="EMBL/GenBank/DDBJ databases">
        <authorList>
            <person name="Ou C."/>
        </authorList>
    </citation>
    <scope>NUCLEOTIDE SEQUENCE [LARGE SCALE GENOMIC DNA]</scope>
    <source>
        <strain evidence="1">S2</strain>
        <tissue evidence="1">Leaf</tissue>
    </source>
</reference>
<comment type="caution">
    <text evidence="1">The sequence shown here is derived from an EMBL/GenBank/DDBJ whole genome shotgun (WGS) entry which is preliminary data.</text>
</comment>
<organism evidence="1 2">
    <name type="scientific">Pyrus ussuriensis x Pyrus communis</name>
    <dbReference type="NCBI Taxonomy" id="2448454"/>
    <lineage>
        <taxon>Eukaryota</taxon>
        <taxon>Viridiplantae</taxon>
        <taxon>Streptophyta</taxon>
        <taxon>Embryophyta</taxon>
        <taxon>Tracheophyta</taxon>
        <taxon>Spermatophyta</taxon>
        <taxon>Magnoliopsida</taxon>
        <taxon>eudicotyledons</taxon>
        <taxon>Gunneridae</taxon>
        <taxon>Pentapetalae</taxon>
        <taxon>rosids</taxon>
        <taxon>fabids</taxon>
        <taxon>Rosales</taxon>
        <taxon>Rosaceae</taxon>
        <taxon>Amygdaloideae</taxon>
        <taxon>Maleae</taxon>
        <taxon>Pyrus</taxon>
    </lineage>
</organism>
<dbReference type="Proteomes" id="UP000327157">
    <property type="component" value="Chromosome 16"/>
</dbReference>
<dbReference type="EMBL" id="SMOL01000160">
    <property type="protein sequence ID" value="KAB2626366.1"/>
    <property type="molecule type" value="Genomic_DNA"/>
</dbReference>
<dbReference type="AlphaFoldDB" id="A0A5N5HED0"/>
<reference evidence="1 2" key="3">
    <citation type="submission" date="2019-11" db="EMBL/GenBank/DDBJ databases">
        <title>A de novo genome assembly of a pear dwarfing rootstock.</title>
        <authorList>
            <person name="Wang F."/>
            <person name="Wang J."/>
            <person name="Li S."/>
            <person name="Zhang Y."/>
            <person name="Fang M."/>
            <person name="Ma L."/>
            <person name="Zhao Y."/>
            <person name="Jiang S."/>
        </authorList>
    </citation>
    <scope>NUCLEOTIDE SEQUENCE [LARGE SCALE GENOMIC DNA]</scope>
    <source>
        <strain evidence="1">S2</strain>
        <tissue evidence="1">Leaf</tissue>
    </source>
</reference>
<evidence type="ECO:0000313" key="2">
    <source>
        <dbReference type="Proteomes" id="UP000327157"/>
    </source>
</evidence>
<evidence type="ECO:0000313" key="1">
    <source>
        <dbReference type="EMBL" id="KAB2626366.1"/>
    </source>
</evidence>
<gene>
    <name evidence="1" type="ORF">D8674_018026</name>
</gene>
<proteinExistence type="predicted"/>
<protein>
    <submittedName>
        <fullName evidence="1">Uncharacterized protein</fullName>
    </submittedName>
</protein>
<reference evidence="2" key="2">
    <citation type="submission" date="2019-10" db="EMBL/GenBank/DDBJ databases">
        <title>A de novo genome assembly of a pear dwarfing rootstock.</title>
        <authorList>
            <person name="Wang F."/>
            <person name="Wang J."/>
            <person name="Li S."/>
            <person name="Zhang Y."/>
            <person name="Fang M."/>
            <person name="Ma L."/>
            <person name="Zhao Y."/>
            <person name="Jiang S."/>
        </authorList>
    </citation>
    <scope>NUCLEOTIDE SEQUENCE [LARGE SCALE GENOMIC DNA]</scope>
</reference>
<keyword evidence="2" id="KW-1185">Reference proteome</keyword>
<sequence length="100" mass="11735">MLHLFDSASDNVVIVTCEGEGSQTRKNKKRMFHRVMNDHRRCINSDSMWKMKSEKEVHSILVQHMKKESEETKKTNFIIDDTDTIVMNYIDDIFKGVTGR</sequence>
<name>A0A5N5HED0_9ROSA</name>